<dbReference type="KEGG" id="mtc:MT0492"/>
<dbReference type="HOGENOM" id="CLU_3202316_0_0_11"/>
<protein>
    <submittedName>
        <fullName evidence="1">Uncharacterized protein</fullName>
    </submittedName>
</protein>
<name>Q8VKK8_MYCTO</name>
<organism evidence="1 2">
    <name type="scientific">Mycobacterium tuberculosis (strain CDC 1551 / Oshkosh)</name>
    <dbReference type="NCBI Taxonomy" id="83331"/>
    <lineage>
        <taxon>Bacteria</taxon>
        <taxon>Bacillati</taxon>
        <taxon>Actinomycetota</taxon>
        <taxon>Actinomycetes</taxon>
        <taxon>Mycobacteriales</taxon>
        <taxon>Mycobacteriaceae</taxon>
        <taxon>Mycobacterium</taxon>
        <taxon>Mycobacterium tuberculosis complex</taxon>
    </lineage>
</organism>
<dbReference type="AlphaFoldDB" id="Q8VKK8"/>
<evidence type="ECO:0000313" key="2">
    <source>
        <dbReference type="Proteomes" id="UP000001020"/>
    </source>
</evidence>
<reference evidence="1 2" key="1">
    <citation type="journal article" date="2002" name="J. Bacteriol.">
        <title>Whole-genome comparison of Mycobacterium tuberculosis clinical and laboratory strains.</title>
        <authorList>
            <person name="Fleischmann R.D."/>
            <person name="Alland D."/>
            <person name="Eisen J.A."/>
            <person name="Carpenter L."/>
            <person name="White O."/>
            <person name="Peterson J."/>
            <person name="DeBoy R."/>
            <person name="Dodson R."/>
            <person name="Gwinn M."/>
            <person name="Haft D."/>
            <person name="Hickey E."/>
            <person name="Kolonay J.F."/>
            <person name="Nelson W.C."/>
            <person name="Umayam L.A."/>
            <person name="Ermolaeva M."/>
            <person name="Salzberg S.L."/>
            <person name="Delcher A."/>
            <person name="Utterback T."/>
            <person name="Weidman J."/>
            <person name="Khouri H."/>
            <person name="Gill J."/>
            <person name="Mikula A."/>
            <person name="Bishai W."/>
            <person name="Jacobs Jr W.R.Jr."/>
            <person name="Venter J.C."/>
            <person name="Fraser C.M."/>
        </authorList>
    </citation>
    <scope>NUCLEOTIDE SEQUENCE [LARGE SCALE GENOMIC DNA]</scope>
    <source>
        <strain evidence="2">CDC 1551 / Oshkosh</strain>
    </source>
</reference>
<proteinExistence type="predicted"/>
<sequence length="45" mass="4654">MSGPADPVTTCLLCCTSSTESLLASAADRLDQPAVDLTQMTVLQV</sequence>
<keyword evidence="2" id="KW-1185">Reference proteome</keyword>
<gene>
    <name evidence="1" type="ordered locus">MT0492</name>
</gene>
<accession>Q8VKK8</accession>
<evidence type="ECO:0000313" key="1">
    <source>
        <dbReference type="EMBL" id="AAK44715.1"/>
    </source>
</evidence>
<dbReference type="Proteomes" id="UP000001020">
    <property type="component" value="Chromosome"/>
</dbReference>
<dbReference type="EMBL" id="AE000516">
    <property type="protein sequence ID" value="AAK44715.1"/>
    <property type="molecule type" value="Genomic_DNA"/>
</dbReference>